<dbReference type="InterPro" id="IPR030922">
    <property type="entry name" value="LptF"/>
</dbReference>
<dbReference type="Pfam" id="PF03739">
    <property type="entry name" value="LptF_LptG"/>
    <property type="match status" value="1"/>
</dbReference>
<keyword evidence="3 6" id="KW-0812">Transmembrane</keyword>
<dbReference type="PANTHER" id="PTHR33529:SF6">
    <property type="entry name" value="YJGP_YJGQ FAMILY PERMEASE"/>
    <property type="match status" value="1"/>
</dbReference>
<protein>
    <submittedName>
        <fullName evidence="7">Lipopolysaccharide export system permease protein</fullName>
    </submittedName>
</protein>
<dbReference type="RefSeq" id="WP_167922083.1">
    <property type="nucleotide sequence ID" value="NZ_JAATIT010000003.1"/>
</dbReference>
<dbReference type="PANTHER" id="PTHR33529">
    <property type="entry name" value="SLR0882 PROTEIN-RELATED"/>
    <property type="match status" value="1"/>
</dbReference>
<evidence type="ECO:0000313" key="8">
    <source>
        <dbReference type="Proteomes" id="UP000535078"/>
    </source>
</evidence>
<keyword evidence="8" id="KW-1185">Reference proteome</keyword>
<dbReference type="EMBL" id="JAATIT010000003">
    <property type="protein sequence ID" value="NJB90675.1"/>
    <property type="molecule type" value="Genomic_DNA"/>
</dbReference>
<feature type="transmembrane region" description="Helical" evidence="6">
    <location>
        <begin position="63"/>
        <end position="84"/>
    </location>
</feature>
<keyword evidence="5 6" id="KW-0472">Membrane</keyword>
<evidence type="ECO:0000256" key="2">
    <source>
        <dbReference type="ARBA" id="ARBA00022475"/>
    </source>
</evidence>
<evidence type="ECO:0000313" key="7">
    <source>
        <dbReference type="EMBL" id="NJB90675.1"/>
    </source>
</evidence>
<evidence type="ECO:0000256" key="1">
    <source>
        <dbReference type="ARBA" id="ARBA00004651"/>
    </source>
</evidence>
<sequence>MNKLPAIDRYIARLIFFPMLGTLVLSAMLLVLEKMLRLFDFVATEGGPVSVVWRMLANLIPEYLSLGIPIGLMLGILLAFRRLATSSELDVLKGVGMSFGRLMRIPFAYAIALAALNLAIVGFIQPVARYAYEGLQFELRSGALGASIKVGEFTKLGDRMTLRIEESYDDGRALRGIFVRGDQRDGQRVSATAARGQFLATDDPNTIILRLSQGVLIHESPKFSVPRVLTFDNHDLPIPLPKIEAFRLRGGADREMTIPELFVAGKDSSQPERTRLESRANFHFRIVEVMSMFLIPLIAVALAIPPKRSTSSLGVFLSIVLLVTQHKINQYAEDLGARGAIDPLIALWVPYLLFAALAIWMYYTIAHVPGGQPIGALERVAAKAAQKLRGLLSMFQRDKARLT</sequence>
<keyword evidence="2" id="KW-1003">Cell membrane</keyword>
<keyword evidence="4 6" id="KW-1133">Transmembrane helix</keyword>
<evidence type="ECO:0000256" key="5">
    <source>
        <dbReference type="ARBA" id="ARBA00023136"/>
    </source>
</evidence>
<evidence type="ECO:0000256" key="3">
    <source>
        <dbReference type="ARBA" id="ARBA00022692"/>
    </source>
</evidence>
<comment type="caution">
    <text evidence="7">The sequence shown here is derived from an EMBL/GenBank/DDBJ whole genome shotgun (WGS) entry which is preliminary data.</text>
</comment>
<comment type="subcellular location">
    <subcellularLocation>
        <location evidence="1">Cell membrane</location>
        <topology evidence="1">Multi-pass membrane protein</topology>
    </subcellularLocation>
</comment>
<organism evidence="7 8">
    <name type="scientific">Sphingopyxis italica</name>
    <dbReference type="NCBI Taxonomy" id="1129133"/>
    <lineage>
        <taxon>Bacteria</taxon>
        <taxon>Pseudomonadati</taxon>
        <taxon>Pseudomonadota</taxon>
        <taxon>Alphaproteobacteria</taxon>
        <taxon>Sphingomonadales</taxon>
        <taxon>Sphingomonadaceae</taxon>
        <taxon>Sphingopyxis</taxon>
    </lineage>
</organism>
<accession>A0A7X5XSX1</accession>
<evidence type="ECO:0000256" key="4">
    <source>
        <dbReference type="ARBA" id="ARBA00022989"/>
    </source>
</evidence>
<dbReference type="AlphaFoldDB" id="A0A7X5XSX1"/>
<feature type="transmembrane region" description="Helical" evidence="6">
    <location>
        <begin position="282"/>
        <end position="304"/>
    </location>
</feature>
<gene>
    <name evidence="7" type="ORF">GGR90_002869</name>
</gene>
<feature type="transmembrane region" description="Helical" evidence="6">
    <location>
        <begin position="104"/>
        <end position="124"/>
    </location>
</feature>
<evidence type="ECO:0000256" key="6">
    <source>
        <dbReference type="SAM" id="Phobius"/>
    </source>
</evidence>
<dbReference type="GO" id="GO:0015920">
    <property type="term" value="P:lipopolysaccharide transport"/>
    <property type="evidence" value="ECO:0007669"/>
    <property type="project" value="TreeGrafter"/>
</dbReference>
<dbReference type="InterPro" id="IPR005495">
    <property type="entry name" value="LptG/LptF_permease"/>
</dbReference>
<dbReference type="GO" id="GO:0043190">
    <property type="term" value="C:ATP-binding cassette (ABC) transporter complex"/>
    <property type="evidence" value="ECO:0007669"/>
    <property type="project" value="InterPro"/>
</dbReference>
<dbReference type="Proteomes" id="UP000535078">
    <property type="component" value="Unassembled WGS sequence"/>
</dbReference>
<dbReference type="GO" id="GO:0055085">
    <property type="term" value="P:transmembrane transport"/>
    <property type="evidence" value="ECO:0007669"/>
    <property type="project" value="InterPro"/>
</dbReference>
<proteinExistence type="predicted"/>
<reference evidence="7 8" key="1">
    <citation type="submission" date="2020-03" db="EMBL/GenBank/DDBJ databases">
        <title>Genomic Encyclopedia of Type Strains, Phase IV (KMG-IV): sequencing the most valuable type-strain genomes for metagenomic binning, comparative biology and taxonomic classification.</title>
        <authorList>
            <person name="Goeker M."/>
        </authorList>
    </citation>
    <scope>NUCLEOTIDE SEQUENCE [LARGE SCALE GENOMIC DNA]</scope>
    <source>
        <strain evidence="7 8">DSM 25229</strain>
    </source>
</reference>
<dbReference type="NCBIfam" id="TIGR04407">
    <property type="entry name" value="LptF_YjgP"/>
    <property type="match status" value="1"/>
</dbReference>
<name>A0A7X5XSX1_9SPHN</name>
<feature type="transmembrane region" description="Helical" evidence="6">
    <location>
        <begin position="340"/>
        <end position="363"/>
    </location>
</feature>
<feature type="transmembrane region" description="Helical" evidence="6">
    <location>
        <begin position="12"/>
        <end position="32"/>
    </location>
</feature>